<evidence type="ECO:0000256" key="7">
    <source>
        <dbReference type="ARBA" id="ARBA00022989"/>
    </source>
</evidence>
<reference evidence="17" key="1">
    <citation type="submission" date="2020-04" db="EMBL/GenBank/DDBJ databases">
        <authorList>
            <person name="Wu T."/>
            <person name="Chen F."/>
        </authorList>
    </citation>
    <scope>NUCLEOTIDE SEQUENCE</scope>
</reference>
<keyword evidence="6" id="KW-0276">Fatty acid metabolism</keyword>
<keyword evidence="7 15" id="KW-1133">Transmembrane helix</keyword>
<evidence type="ECO:0000256" key="12">
    <source>
        <dbReference type="ARBA" id="ARBA00023160"/>
    </source>
</evidence>
<name>A0A8F3B9X6_9CHLO</name>
<evidence type="ECO:0000256" key="9">
    <source>
        <dbReference type="ARBA" id="ARBA00023004"/>
    </source>
</evidence>
<evidence type="ECO:0000256" key="13">
    <source>
        <dbReference type="RuleBase" id="RU000581"/>
    </source>
</evidence>
<feature type="transmembrane region" description="Helical" evidence="15">
    <location>
        <begin position="406"/>
        <end position="428"/>
    </location>
</feature>
<dbReference type="GO" id="GO:0005789">
    <property type="term" value="C:endoplasmic reticulum membrane"/>
    <property type="evidence" value="ECO:0007669"/>
    <property type="project" value="TreeGrafter"/>
</dbReference>
<sequence>MVSTTCLPNPTWPAGSHRWLQAASPRTGHYRPIPFTSPQRRQPVCSVHAPKTHSNVSTPFPILPPAIAPLPLHADVPLPGGFAVVDPDSAGASLVSTDPPAVAFEAHDEHSHLSIGSASLNPESSANPAEIPNPRYQSDHHNHQGPNSSRSPHESNTVGPQSNTATASSAVAPVVERVSNSSGSRKAFSQAFCRLLGLQVSPIQIIRAEDLVNPPFPFTPYNPPLSNVTVHQKRPYFGDRKWTDTDIGYLSFFVAMHATALVAGPLTFSWDALQMAVAGYVLTGMFGVSMSYHRQLSHKSFRCPKWLEYSLAYCGALAFEGDPVEWSKNHRWHHMHSDSQTDRHSPRDGLWHSHMGWLFDESLTNTRRDVEGCMKDSLSPPWFYQESPGFYSWLRETYMYHMMGQALFFLAWGGLPYFVWGFVIRVLFTMHMTWLVNSVVHVWGDKPFVTQDNSRNNALVALLVFGDGWHNNHHAFEYSAAHGLEWWQFDASYCFIRGLELMGLAWDVKRPTAKQMERLRV</sequence>
<feature type="region of interest" description="Disordered" evidence="14">
    <location>
        <begin position="108"/>
        <end position="171"/>
    </location>
</feature>
<evidence type="ECO:0000259" key="16">
    <source>
        <dbReference type="Pfam" id="PF00487"/>
    </source>
</evidence>
<organism evidence="17">
    <name type="scientific">Chromochloris zofingiensis</name>
    <dbReference type="NCBI Taxonomy" id="31302"/>
    <lineage>
        <taxon>Eukaryota</taxon>
        <taxon>Viridiplantae</taxon>
        <taxon>Chlorophyta</taxon>
        <taxon>core chlorophytes</taxon>
        <taxon>Chlorophyceae</taxon>
        <taxon>CS clade</taxon>
        <taxon>Sphaeropleales</taxon>
        <taxon>Chromochloridaceae</taxon>
        <taxon>Chromochloris</taxon>
    </lineage>
</organism>
<gene>
    <name evidence="17" type="primary">FAD8</name>
</gene>
<evidence type="ECO:0000313" key="17">
    <source>
        <dbReference type="EMBL" id="QWW89558.1"/>
    </source>
</evidence>
<proteinExistence type="evidence at transcript level"/>
<feature type="transmembrane region" description="Helical" evidence="15">
    <location>
        <begin position="247"/>
        <end position="266"/>
    </location>
</feature>
<feature type="domain" description="Fatty acid desaturase" evidence="16">
    <location>
        <begin position="276"/>
        <end position="490"/>
    </location>
</feature>
<dbReference type="GO" id="GO:0016717">
    <property type="term" value="F:oxidoreductase activity, acting on paired donors, with oxidation of a pair of donors resulting in the reduction of molecular oxygen to two molecules of water"/>
    <property type="evidence" value="ECO:0007669"/>
    <property type="project" value="InterPro"/>
</dbReference>
<comment type="cofactor">
    <cofactor evidence="13">
        <name>Fe(2+)</name>
        <dbReference type="ChEBI" id="CHEBI:29033"/>
    </cofactor>
</comment>
<evidence type="ECO:0000256" key="15">
    <source>
        <dbReference type="SAM" id="Phobius"/>
    </source>
</evidence>
<dbReference type="GO" id="GO:0042761">
    <property type="term" value="P:very long-chain fatty acid biosynthetic process"/>
    <property type="evidence" value="ECO:0007669"/>
    <property type="project" value="TreeGrafter"/>
</dbReference>
<dbReference type="PANTHER" id="PTHR11351">
    <property type="entry name" value="ACYL-COA DESATURASE"/>
    <property type="match status" value="1"/>
</dbReference>
<comment type="pathway">
    <text evidence="2">Lipid metabolism.</text>
</comment>
<feature type="compositionally biased region" description="Polar residues" evidence="14">
    <location>
        <begin position="114"/>
        <end position="127"/>
    </location>
</feature>
<comment type="subcellular location">
    <subcellularLocation>
        <location evidence="1">Membrane</location>
        <topology evidence="1">Multi-pass membrane protein</topology>
    </subcellularLocation>
</comment>
<keyword evidence="11 15" id="KW-0472">Membrane</keyword>
<comment type="domain">
    <text evidence="13">The histidine box domains are involved in binding the catalytic metal ions.</text>
</comment>
<keyword evidence="4 13" id="KW-0444">Lipid biosynthesis</keyword>
<evidence type="ECO:0000256" key="11">
    <source>
        <dbReference type="ARBA" id="ARBA00023136"/>
    </source>
</evidence>
<evidence type="ECO:0000256" key="2">
    <source>
        <dbReference type="ARBA" id="ARBA00005189"/>
    </source>
</evidence>
<keyword evidence="12 13" id="KW-0275">Fatty acid biosynthesis</keyword>
<evidence type="ECO:0000256" key="6">
    <source>
        <dbReference type="ARBA" id="ARBA00022832"/>
    </source>
</evidence>
<keyword evidence="5 13" id="KW-0812">Transmembrane</keyword>
<dbReference type="EMBL" id="MT323112">
    <property type="protein sequence ID" value="QWW89558.1"/>
    <property type="molecule type" value="mRNA"/>
</dbReference>
<evidence type="ECO:0000256" key="1">
    <source>
        <dbReference type="ARBA" id="ARBA00004141"/>
    </source>
</evidence>
<evidence type="ECO:0000256" key="10">
    <source>
        <dbReference type="ARBA" id="ARBA00023098"/>
    </source>
</evidence>
<keyword evidence="9" id="KW-0408">Iron</keyword>
<comment type="similarity">
    <text evidence="3 13">Belongs to the fatty acid desaturase type 1 family.</text>
</comment>
<protein>
    <submittedName>
        <fullName evidence="17">Delta9 fatty acid desaturase</fullName>
    </submittedName>
</protein>
<keyword evidence="10" id="KW-0443">Lipid metabolism</keyword>
<dbReference type="CDD" id="cd03505">
    <property type="entry name" value="Delta9-FADS-like"/>
    <property type="match status" value="1"/>
</dbReference>
<keyword evidence="8 13" id="KW-0560">Oxidoreductase</keyword>
<feature type="compositionally biased region" description="Polar residues" evidence="14">
    <location>
        <begin position="144"/>
        <end position="163"/>
    </location>
</feature>
<evidence type="ECO:0000256" key="5">
    <source>
        <dbReference type="ARBA" id="ARBA00022692"/>
    </source>
</evidence>
<feature type="region of interest" description="Disordered" evidence="14">
    <location>
        <begin position="30"/>
        <end position="50"/>
    </location>
</feature>
<evidence type="ECO:0000256" key="14">
    <source>
        <dbReference type="SAM" id="MobiDB-lite"/>
    </source>
</evidence>
<dbReference type="PRINTS" id="PR00075">
    <property type="entry name" value="FACDDSATRASE"/>
</dbReference>
<dbReference type="Pfam" id="PF00487">
    <property type="entry name" value="FA_desaturase"/>
    <property type="match status" value="1"/>
</dbReference>
<dbReference type="PANTHER" id="PTHR11351:SF31">
    <property type="entry name" value="DESATURASE 1, ISOFORM A-RELATED"/>
    <property type="match status" value="1"/>
</dbReference>
<accession>A0A8F3B9X6</accession>
<dbReference type="InterPro" id="IPR015876">
    <property type="entry name" value="Acyl-CoA_DS"/>
</dbReference>
<dbReference type="InterPro" id="IPR005804">
    <property type="entry name" value="FA_desaturase_dom"/>
</dbReference>
<evidence type="ECO:0000256" key="8">
    <source>
        <dbReference type="ARBA" id="ARBA00023002"/>
    </source>
</evidence>
<dbReference type="AlphaFoldDB" id="A0A8F3B9X6"/>
<feature type="transmembrane region" description="Helical" evidence="15">
    <location>
        <begin position="272"/>
        <end position="292"/>
    </location>
</feature>
<evidence type="ECO:0000256" key="4">
    <source>
        <dbReference type="ARBA" id="ARBA00022516"/>
    </source>
</evidence>
<evidence type="ECO:0000256" key="3">
    <source>
        <dbReference type="ARBA" id="ARBA00009295"/>
    </source>
</evidence>